<keyword evidence="6 7" id="KW-0472">Membrane</keyword>
<keyword evidence="4 7" id="KW-0812">Transmembrane</keyword>
<dbReference type="AlphaFoldDB" id="A0A8J3R2V7"/>
<feature type="domain" description="VTT" evidence="8">
    <location>
        <begin position="26"/>
        <end position="156"/>
    </location>
</feature>
<keyword evidence="3" id="KW-1003">Cell membrane</keyword>
<proteinExistence type="inferred from homology"/>
<dbReference type="InterPro" id="IPR051311">
    <property type="entry name" value="DedA_domain"/>
</dbReference>
<dbReference type="PANTHER" id="PTHR42709">
    <property type="entry name" value="ALKALINE PHOSPHATASE LIKE PROTEIN"/>
    <property type="match status" value="1"/>
</dbReference>
<feature type="transmembrane region" description="Helical" evidence="7">
    <location>
        <begin position="50"/>
        <end position="72"/>
    </location>
</feature>
<dbReference type="InterPro" id="IPR032816">
    <property type="entry name" value="VTT_dom"/>
</dbReference>
<dbReference type="Pfam" id="PF09335">
    <property type="entry name" value="VTT_dom"/>
    <property type="match status" value="1"/>
</dbReference>
<reference evidence="9" key="1">
    <citation type="submission" date="2021-01" db="EMBL/GenBank/DDBJ databases">
        <title>Whole genome shotgun sequence of Rugosimonospora africana NBRC 104875.</title>
        <authorList>
            <person name="Komaki H."/>
            <person name="Tamura T."/>
        </authorList>
    </citation>
    <scope>NUCLEOTIDE SEQUENCE</scope>
    <source>
        <strain evidence="9">NBRC 104875</strain>
    </source>
</reference>
<keyword evidence="10" id="KW-1185">Reference proteome</keyword>
<feature type="transmembrane region" description="Helical" evidence="7">
    <location>
        <begin position="171"/>
        <end position="192"/>
    </location>
</feature>
<protein>
    <submittedName>
        <fullName evidence="9">Alkaline phosphatase</fullName>
    </submittedName>
</protein>
<gene>
    <name evidence="9" type="ORF">Raf01_95950</name>
</gene>
<evidence type="ECO:0000256" key="3">
    <source>
        <dbReference type="ARBA" id="ARBA00022475"/>
    </source>
</evidence>
<dbReference type="PANTHER" id="PTHR42709:SF6">
    <property type="entry name" value="UNDECAPRENYL PHOSPHATE TRANSPORTER A"/>
    <property type="match status" value="1"/>
</dbReference>
<organism evidence="9 10">
    <name type="scientific">Rugosimonospora africana</name>
    <dbReference type="NCBI Taxonomy" id="556532"/>
    <lineage>
        <taxon>Bacteria</taxon>
        <taxon>Bacillati</taxon>
        <taxon>Actinomycetota</taxon>
        <taxon>Actinomycetes</taxon>
        <taxon>Micromonosporales</taxon>
        <taxon>Micromonosporaceae</taxon>
        <taxon>Rugosimonospora</taxon>
    </lineage>
</organism>
<evidence type="ECO:0000313" key="9">
    <source>
        <dbReference type="EMBL" id="GIH21423.1"/>
    </source>
</evidence>
<dbReference type="RefSeq" id="WP_203924802.1">
    <property type="nucleotide sequence ID" value="NZ_BONZ01000130.1"/>
</dbReference>
<evidence type="ECO:0000256" key="2">
    <source>
        <dbReference type="ARBA" id="ARBA00010792"/>
    </source>
</evidence>
<comment type="caution">
    <text evidence="9">The sequence shown here is derived from an EMBL/GenBank/DDBJ whole genome shotgun (WGS) entry which is preliminary data.</text>
</comment>
<name>A0A8J3R2V7_9ACTN</name>
<evidence type="ECO:0000256" key="6">
    <source>
        <dbReference type="ARBA" id="ARBA00023136"/>
    </source>
</evidence>
<evidence type="ECO:0000256" key="5">
    <source>
        <dbReference type="ARBA" id="ARBA00022989"/>
    </source>
</evidence>
<sequence>MQHFIVTFGYLAVFILMLAESACIPIPSEVTMLFAGALAAGAIPDGRLNIVLVILAGTLGNVAGSYLAWAIGRYAGQAALHRWGRRLWLRDEDIAKAHRWFTRHGPASVFFGRLLPAIRTFISLPAGFADMAPVRFGLYTFAGCLPWTAVLALVGYAIGANWQKVADGFKGPTYIIAAIVVLACAAAVTVFIRRRRTSKVES</sequence>
<evidence type="ECO:0000256" key="7">
    <source>
        <dbReference type="SAM" id="Phobius"/>
    </source>
</evidence>
<dbReference type="GO" id="GO:0005886">
    <property type="term" value="C:plasma membrane"/>
    <property type="evidence" value="ECO:0007669"/>
    <property type="project" value="UniProtKB-SubCell"/>
</dbReference>
<comment type="subcellular location">
    <subcellularLocation>
        <location evidence="1">Cell membrane</location>
        <topology evidence="1">Multi-pass membrane protein</topology>
    </subcellularLocation>
</comment>
<evidence type="ECO:0000313" key="10">
    <source>
        <dbReference type="Proteomes" id="UP000642748"/>
    </source>
</evidence>
<accession>A0A8J3R2V7</accession>
<evidence type="ECO:0000256" key="1">
    <source>
        <dbReference type="ARBA" id="ARBA00004651"/>
    </source>
</evidence>
<dbReference type="EMBL" id="BONZ01000130">
    <property type="protein sequence ID" value="GIH21423.1"/>
    <property type="molecule type" value="Genomic_DNA"/>
</dbReference>
<feature type="transmembrane region" description="Helical" evidence="7">
    <location>
        <begin position="136"/>
        <end position="159"/>
    </location>
</feature>
<dbReference type="Proteomes" id="UP000642748">
    <property type="component" value="Unassembled WGS sequence"/>
</dbReference>
<comment type="similarity">
    <text evidence="2">Belongs to the DedA family.</text>
</comment>
<evidence type="ECO:0000259" key="8">
    <source>
        <dbReference type="Pfam" id="PF09335"/>
    </source>
</evidence>
<evidence type="ECO:0000256" key="4">
    <source>
        <dbReference type="ARBA" id="ARBA00022692"/>
    </source>
</evidence>
<keyword evidence="5 7" id="KW-1133">Transmembrane helix</keyword>